<comment type="caution">
    <text evidence="1">The sequence shown here is derived from an EMBL/GenBank/DDBJ whole genome shotgun (WGS) entry which is preliminary data.</text>
</comment>
<accession>A0ABR2SQC6</accession>
<gene>
    <name evidence="1" type="ORF">V6N11_067026</name>
</gene>
<evidence type="ECO:0000313" key="2">
    <source>
        <dbReference type="Proteomes" id="UP001396334"/>
    </source>
</evidence>
<organism evidence="1 2">
    <name type="scientific">Hibiscus sabdariffa</name>
    <name type="common">roselle</name>
    <dbReference type="NCBI Taxonomy" id="183260"/>
    <lineage>
        <taxon>Eukaryota</taxon>
        <taxon>Viridiplantae</taxon>
        <taxon>Streptophyta</taxon>
        <taxon>Embryophyta</taxon>
        <taxon>Tracheophyta</taxon>
        <taxon>Spermatophyta</taxon>
        <taxon>Magnoliopsida</taxon>
        <taxon>eudicotyledons</taxon>
        <taxon>Gunneridae</taxon>
        <taxon>Pentapetalae</taxon>
        <taxon>rosids</taxon>
        <taxon>malvids</taxon>
        <taxon>Malvales</taxon>
        <taxon>Malvaceae</taxon>
        <taxon>Malvoideae</taxon>
        <taxon>Hibiscus</taxon>
    </lineage>
</organism>
<sequence length="71" mass="7970">MQYGTSTVLKGIISDDLDETSVEQAQWFSGEEEADLTYKLNYRLACDGEAAKENKTRARRVILVSIDTLIV</sequence>
<evidence type="ECO:0000313" key="1">
    <source>
        <dbReference type="EMBL" id="KAK9027184.1"/>
    </source>
</evidence>
<name>A0ABR2SQC6_9ROSI</name>
<dbReference type="Proteomes" id="UP001396334">
    <property type="component" value="Unassembled WGS sequence"/>
</dbReference>
<keyword evidence="2" id="KW-1185">Reference proteome</keyword>
<proteinExistence type="predicted"/>
<dbReference type="EMBL" id="JBBPBN010000012">
    <property type="protein sequence ID" value="KAK9027184.1"/>
    <property type="molecule type" value="Genomic_DNA"/>
</dbReference>
<protein>
    <submittedName>
        <fullName evidence="1">Uncharacterized protein</fullName>
    </submittedName>
</protein>
<reference evidence="1 2" key="1">
    <citation type="journal article" date="2024" name="G3 (Bethesda)">
        <title>Genome assembly of Hibiscus sabdariffa L. provides insights into metabolisms of medicinal natural products.</title>
        <authorList>
            <person name="Kim T."/>
        </authorList>
    </citation>
    <scope>NUCLEOTIDE SEQUENCE [LARGE SCALE GENOMIC DNA]</scope>
    <source>
        <strain evidence="1">TK-2024</strain>
        <tissue evidence="1">Old leaves</tissue>
    </source>
</reference>